<keyword evidence="1" id="KW-0732">Signal</keyword>
<protein>
    <submittedName>
        <fullName evidence="2">Uncharacterized protein</fullName>
    </submittedName>
</protein>
<gene>
    <name evidence="2" type="ORF">EB796_005138</name>
</gene>
<feature type="signal peptide" evidence="1">
    <location>
        <begin position="1"/>
        <end position="27"/>
    </location>
</feature>
<dbReference type="Proteomes" id="UP000593567">
    <property type="component" value="Unassembled WGS sequence"/>
</dbReference>
<sequence length="123" mass="13285">MSAYKVTASLASAILLCCLMACHVTDAAKEVDVGARTMVKRHFFSQSFLDGLAELNTLYDLAENGGCVHKEEDLSCPYGIVYEGTNNCPRCRTLTEFMAEIDKLVGGGVEPTSFTGNAPIGRR</sequence>
<dbReference type="EMBL" id="VXIV02000704">
    <property type="protein sequence ID" value="KAF6036554.1"/>
    <property type="molecule type" value="Genomic_DNA"/>
</dbReference>
<reference evidence="2" key="1">
    <citation type="submission" date="2020-06" db="EMBL/GenBank/DDBJ databases">
        <title>Draft genome of Bugula neritina, a colonial animal packing powerful symbionts and potential medicines.</title>
        <authorList>
            <person name="Rayko M."/>
        </authorList>
    </citation>
    <scope>NUCLEOTIDE SEQUENCE [LARGE SCALE GENOMIC DNA]</scope>
    <source>
        <strain evidence="2">Kwan_BN1</strain>
    </source>
</reference>
<comment type="caution">
    <text evidence="2">The sequence shown here is derived from an EMBL/GenBank/DDBJ whole genome shotgun (WGS) entry which is preliminary data.</text>
</comment>
<organism evidence="2 3">
    <name type="scientific">Bugula neritina</name>
    <name type="common">Brown bryozoan</name>
    <name type="synonym">Sertularia neritina</name>
    <dbReference type="NCBI Taxonomy" id="10212"/>
    <lineage>
        <taxon>Eukaryota</taxon>
        <taxon>Metazoa</taxon>
        <taxon>Spiralia</taxon>
        <taxon>Lophotrochozoa</taxon>
        <taxon>Bryozoa</taxon>
        <taxon>Gymnolaemata</taxon>
        <taxon>Cheilostomatida</taxon>
        <taxon>Flustrina</taxon>
        <taxon>Buguloidea</taxon>
        <taxon>Bugulidae</taxon>
        <taxon>Bugula</taxon>
    </lineage>
</organism>
<evidence type="ECO:0000313" key="2">
    <source>
        <dbReference type="EMBL" id="KAF6036554.1"/>
    </source>
</evidence>
<keyword evidence="3" id="KW-1185">Reference proteome</keyword>
<name>A0A7J7KF50_BUGNE</name>
<dbReference type="AlphaFoldDB" id="A0A7J7KF50"/>
<feature type="chain" id="PRO_5029819194" evidence="1">
    <location>
        <begin position="28"/>
        <end position="123"/>
    </location>
</feature>
<evidence type="ECO:0000256" key="1">
    <source>
        <dbReference type="SAM" id="SignalP"/>
    </source>
</evidence>
<proteinExistence type="predicted"/>
<evidence type="ECO:0000313" key="3">
    <source>
        <dbReference type="Proteomes" id="UP000593567"/>
    </source>
</evidence>
<accession>A0A7J7KF50</accession>